<name>A0ABW3HUT9_9BACL</name>
<dbReference type="RefSeq" id="WP_377566656.1">
    <property type="nucleotide sequence ID" value="NZ_JBHTJZ010000033.1"/>
</dbReference>
<evidence type="ECO:0000313" key="2">
    <source>
        <dbReference type="Proteomes" id="UP001596989"/>
    </source>
</evidence>
<organism evidence="1 2">
    <name type="scientific">Paenibacillus chungangensis</name>
    <dbReference type="NCBI Taxonomy" id="696535"/>
    <lineage>
        <taxon>Bacteria</taxon>
        <taxon>Bacillati</taxon>
        <taxon>Bacillota</taxon>
        <taxon>Bacilli</taxon>
        <taxon>Bacillales</taxon>
        <taxon>Paenibacillaceae</taxon>
        <taxon>Paenibacillus</taxon>
    </lineage>
</organism>
<proteinExistence type="predicted"/>
<reference evidence="2" key="1">
    <citation type="journal article" date="2019" name="Int. J. Syst. Evol. Microbiol.">
        <title>The Global Catalogue of Microorganisms (GCM) 10K type strain sequencing project: providing services to taxonomists for standard genome sequencing and annotation.</title>
        <authorList>
            <consortium name="The Broad Institute Genomics Platform"/>
            <consortium name="The Broad Institute Genome Sequencing Center for Infectious Disease"/>
            <person name="Wu L."/>
            <person name="Ma J."/>
        </authorList>
    </citation>
    <scope>NUCLEOTIDE SEQUENCE [LARGE SCALE GENOMIC DNA]</scope>
    <source>
        <strain evidence="2">CCUG 59129</strain>
    </source>
</reference>
<dbReference type="Proteomes" id="UP001596989">
    <property type="component" value="Unassembled WGS sequence"/>
</dbReference>
<protein>
    <submittedName>
        <fullName evidence="1">Uncharacterized protein</fullName>
    </submittedName>
</protein>
<dbReference type="EMBL" id="JBHTJZ010000033">
    <property type="protein sequence ID" value="MFD0961270.1"/>
    <property type="molecule type" value="Genomic_DNA"/>
</dbReference>
<sequence length="49" mass="6059">MLVLLMYVFTHKQKRPLLTFRHYRLVRVNEVADLWFRNAELGCRIIERL</sequence>
<keyword evidence="2" id="KW-1185">Reference proteome</keyword>
<evidence type="ECO:0000313" key="1">
    <source>
        <dbReference type="EMBL" id="MFD0961270.1"/>
    </source>
</evidence>
<accession>A0ABW3HUT9</accession>
<gene>
    <name evidence="1" type="ORF">ACFQ2I_18125</name>
</gene>
<comment type="caution">
    <text evidence="1">The sequence shown here is derived from an EMBL/GenBank/DDBJ whole genome shotgun (WGS) entry which is preliminary data.</text>
</comment>